<keyword evidence="3" id="KW-0449">Lipoprotein</keyword>
<dbReference type="Pfam" id="PF04575">
    <property type="entry name" value="SlipAM"/>
    <property type="match status" value="1"/>
</dbReference>
<dbReference type="RefSeq" id="WP_260901649.1">
    <property type="nucleotide sequence ID" value="NZ_JAOCZP010000002.1"/>
</dbReference>
<dbReference type="InterPro" id="IPR011990">
    <property type="entry name" value="TPR-like_helical_dom_sf"/>
</dbReference>
<evidence type="ECO:0000256" key="1">
    <source>
        <dbReference type="SAM" id="SignalP"/>
    </source>
</evidence>
<name>A0ABT2LKQ3_9HYPH</name>
<comment type="caution">
    <text evidence="3">The sequence shown here is derived from an EMBL/GenBank/DDBJ whole genome shotgun (WGS) entry which is preliminary data.</text>
</comment>
<dbReference type="SUPFAM" id="SSF48452">
    <property type="entry name" value="TPR-like"/>
    <property type="match status" value="1"/>
</dbReference>
<dbReference type="Proteomes" id="UP001320831">
    <property type="component" value="Unassembled WGS sequence"/>
</dbReference>
<keyword evidence="1" id="KW-0732">Signal</keyword>
<gene>
    <name evidence="3" type="ORF">N5A92_08120</name>
</gene>
<evidence type="ECO:0000313" key="3">
    <source>
        <dbReference type="EMBL" id="MCT7375002.1"/>
    </source>
</evidence>
<dbReference type="EMBL" id="JAOCZP010000002">
    <property type="protein sequence ID" value="MCT7375002.1"/>
    <property type="molecule type" value="Genomic_DNA"/>
</dbReference>
<feature type="domain" description="Surface lipoprotein assembly modifier C-terminal" evidence="2">
    <location>
        <begin position="270"/>
        <end position="385"/>
    </location>
</feature>
<protein>
    <submittedName>
        <fullName evidence="3">Surface lipoprotein assembly modifier</fullName>
    </submittedName>
</protein>
<feature type="chain" id="PRO_5046507846" evidence="1">
    <location>
        <begin position="20"/>
        <end position="387"/>
    </location>
</feature>
<proteinExistence type="predicted"/>
<feature type="signal peptide" evidence="1">
    <location>
        <begin position="1"/>
        <end position="19"/>
    </location>
</feature>
<accession>A0ABT2LKQ3</accession>
<reference evidence="3 4" key="1">
    <citation type="submission" date="2022-09" db="EMBL/GenBank/DDBJ databases">
        <title>Chelativorans salina sp. nov., a novel slightly halophilic bacterium isolated from a saline lake sediment enrichment.</title>
        <authorList>
            <person name="Gao L."/>
            <person name="Fang B.-Z."/>
            <person name="Li W.-J."/>
        </authorList>
    </citation>
    <scope>NUCLEOTIDE SEQUENCE [LARGE SCALE GENOMIC DNA]</scope>
    <source>
        <strain evidence="3 4">EGI FJ00035</strain>
    </source>
</reference>
<evidence type="ECO:0000313" key="4">
    <source>
        <dbReference type="Proteomes" id="UP001320831"/>
    </source>
</evidence>
<keyword evidence="4" id="KW-1185">Reference proteome</keyword>
<dbReference type="InterPro" id="IPR007655">
    <property type="entry name" value="Slam_C"/>
</dbReference>
<organism evidence="3 4">
    <name type="scientific">Chelativorans salis</name>
    <dbReference type="NCBI Taxonomy" id="2978478"/>
    <lineage>
        <taxon>Bacteria</taxon>
        <taxon>Pseudomonadati</taxon>
        <taxon>Pseudomonadota</taxon>
        <taxon>Alphaproteobacteria</taxon>
        <taxon>Hyphomicrobiales</taxon>
        <taxon>Phyllobacteriaceae</taxon>
        <taxon>Chelativorans</taxon>
    </lineage>
</organism>
<dbReference type="Gene3D" id="1.25.40.10">
    <property type="entry name" value="Tetratricopeptide repeat domain"/>
    <property type="match status" value="1"/>
</dbReference>
<evidence type="ECO:0000259" key="2">
    <source>
        <dbReference type="Pfam" id="PF04575"/>
    </source>
</evidence>
<sequence>MKILAAFAICLVFSTVANAERLAPEEADAIFMESLSAAQAGRHDIAIRNYRHLLRAVPTARIKLELARSYFSVGKFKQALALFREVYDAPGTPKTVKRNILPFIEEAELHILRVRFGARIVSDSNPARAPSGGTIFFNGIPLEYEPSSPREFAHGFEPWISVEKLWDNGLLTKFNGSARLFEHDELNVLRGRFSVGRMLPSKLFVEASLDAELNEDSPFMRPTLGAWRRFTLSSTSRIGVGGDIGYTFSEDHDRSGQFYRPYLFGDWTFRPNATFFWNASLEHQNALNDYYSYDKPSTTVGLDVKFGGWNVSPNLSASWTRFTEYDPFWRLNRKDVTVRPSFSVSHDRLEWKGIKPEFTIFHEGRDSNVDIYDYHQTGGFISLRRAY</sequence>